<keyword evidence="6" id="KW-1133">Transmembrane helix</keyword>
<accession>L1IPD8</accession>
<evidence type="ECO:0000256" key="9">
    <source>
        <dbReference type="RuleBase" id="RU000488"/>
    </source>
</evidence>
<feature type="repeat" description="Solcar" evidence="8">
    <location>
        <begin position="1"/>
        <end position="76"/>
    </location>
</feature>
<dbReference type="HOGENOM" id="CLU_015166_14_1_1"/>
<dbReference type="SUPFAM" id="SSF103506">
    <property type="entry name" value="Mitochondrial carrier"/>
    <property type="match status" value="1"/>
</dbReference>
<evidence type="ECO:0000256" key="5">
    <source>
        <dbReference type="ARBA" id="ARBA00022737"/>
    </source>
</evidence>
<evidence type="ECO:0000256" key="8">
    <source>
        <dbReference type="PROSITE-ProRule" id="PRU00282"/>
    </source>
</evidence>
<protein>
    <submittedName>
        <fullName evidence="10 11">Uncharacterized protein</fullName>
    </submittedName>
</protein>
<keyword evidence="7 8" id="KW-0472">Membrane</keyword>
<dbReference type="eggNOG" id="KOG0759">
    <property type="taxonomic scope" value="Eukaryota"/>
</dbReference>
<reference evidence="12" key="2">
    <citation type="submission" date="2012-11" db="EMBL/GenBank/DDBJ databases">
        <authorList>
            <person name="Kuo A."/>
            <person name="Curtis B.A."/>
            <person name="Tanifuji G."/>
            <person name="Burki F."/>
            <person name="Gruber A."/>
            <person name="Irimia M."/>
            <person name="Maruyama S."/>
            <person name="Arias M.C."/>
            <person name="Ball S.G."/>
            <person name="Gile G.H."/>
            <person name="Hirakawa Y."/>
            <person name="Hopkins J.F."/>
            <person name="Rensing S.A."/>
            <person name="Schmutz J."/>
            <person name="Symeonidi A."/>
            <person name="Elias M."/>
            <person name="Eveleigh R.J."/>
            <person name="Herman E.K."/>
            <person name="Klute M.J."/>
            <person name="Nakayama T."/>
            <person name="Obornik M."/>
            <person name="Reyes-Prieto A."/>
            <person name="Armbrust E.V."/>
            <person name="Aves S.J."/>
            <person name="Beiko R.G."/>
            <person name="Coutinho P."/>
            <person name="Dacks J.B."/>
            <person name="Durnford D.G."/>
            <person name="Fast N.M."/>
            <person name="Green B.R."/>
            <person name="Grisdale C."/>
            <person name="Hempe F."/>
            <person name="Henrissat B."/>
            <person name="Hoppner M.P."/>
            <person name="Ishida K.-I."/>
            <person name="Kim E."/>
            <person name="Koreny L."/>
            <person name="Kroth P.G."/>
            <person name="Liu Y."/>
            <person name="Malik S.-B."/>
            <person name="Maier U.G."/>
            <person name="McRose D."/>
            <person name="Mock T."/>
            <person name="Neilson J.A."/>
            <person name="Onodera N.T."/>
            <person name="Poole A.M."/>
            <person name="Pritham E.J."/>
            <person name="Richards T.A."/>
            <person name="Rocap G."/>
            <person name="Roy S.W."/>
            <person name="Sarai C."/>
            <person name="Schaack S."/>
            <person name="Shirato S."/>
            <person name="Slamovits C.H."/>
            <person name="Spencer D.F."/>
            <person name="Suzuki S."/>
            <person name="Worden A.Z."/>
            <person name="Zauner S."/>
            <person name="Barry K."/>
            <person name="Bell C."/>
            <person name="Bharti A.K."/>
            <person name="Crow J.A."/>
            <person name="Grimwood J."/>
            <person name="Kramer R."/>
            <person name="Lindquist E."/>
            <person name="Lucas S."/>
            <person name="Salamov A."/>
            <person name="McFadden G.I."/>
            <person name="Lane C.E."/>
            <person name="Keeling P.J."/>
            <person name="Gray M.W."/>
            <person name="Grigoriev I.V."/>
            <person name="Archibald J.M."/>
        </authorList>
    </citation>
    <scope>NUCLEOTIDE SEQUENCE</scope>
    <source>
        <strain evidence="12">CCMP2712</strain>
    </source>
</reference>
<reference evidence="11" key="3">
    <citation type="submission" date="2015-06" db="UniProtKB">
        <authorList>
            <consortium name="EnsemblProtists"/>
        </authorList>
    </citation>
    <scope>IDENTIFICATION</scope>
</reference>
<dbReference type="PROSITE" id="PS50920">
    <property type="entry name" value="SOLCAR"/>
    <property type="match status" value="3"/>
</dbReference>
<dbReference type="EnsemblProtists" id="EKX38128">
    <property type="protein sequence ID" value="EKX38128"/>
    <property type="gene ID" value="GUITHDRAFT_77466"/>
</dbReference>
<evidence type="ECO:0000256" key="1">
    <source>
        <dbReference type="ARBA" id="ARBA00004141"/>
    </source>
</evidence>
<name>L1IPD8_GUITC</name>
<dbReference type="InterPro" id="IPR018108">
    <property type="entry name" value="MCP_transmembrane"/>
</dbReference>
<feature type="repeat" description="Solcar" evidence="8">
    <location>
        <begin position="83"/>
        <end position="174"/>
    </location>
</feature>
<dbReference type="STRING" id="905079.L1IPD8"/>
<evidence type="ECO:0000313" key="12">
    <source>
        <dbReference type="Proteomes" id="UP000011087"/>
    </source>
</evidence>
<evidence type="ECO:0000256" key="4">
    <source>
        <dbReference type="ARBA" id="ARBA00022692"/>
    </source>
</evidence>
<reference evidence="10 12" key="1">
    <citation type="journal article" date="2012" name="Nature">
        <title>Algal genomes reveal evolutionary mosaicism and the fate of nucleomorphs.</title>
        <authorList>
            <consortium name="DOE Joint Genome Institute"/>
            <person name="Curtis B.A."/>
            <person name="Tanifuji G."/>
            <person name="Burki F."/>
            <person name="Gruber A."/>
            <person name="Irimia M."/>
            <person name="Maruyama S."/>
            <person name="Arias M.C."/>
            <person name="Ball S.G."/>
            <person name="Gile G.H."/>
            <person name="Hirakawa Y."/>
            <person name="Hopkins J.F."/>
            <person name="Kuo A."/>
            <person name="Rensing S.A."/>
            <person name="Schmutz J."/>
            <person name="Symeonidi A."/>
            <person name="Elias M."/>
            <person name="Eveleigh R.J."/>
            <person name="Herman E.K."/>
            <person name="Klute M.J."/>
            <person name="Nakayama T."/>
            <person name="Obornik M."/>
            <person name="Reyes-Prieto A."/>
            <person name="Armbrust E.V."/>
            <person name="Aves S.J."/>
            <person name="Beiko R.G."/>
            <person name="Coutinho P."/>
            <person name="Dacks J.B."/>
            <person name="Durnford D.G."/>
            <person name="Fast N.M."/>
            <person name="Green B.R."/>
            <person name="Grisdale C.J."/>
            <person name="Hempel F."/>
            <person name="Henrissat B."/>
            <person name="Hoppner M.P."/>
            <person name="Ishida K."/>
            <person name="Kim E."/>
            <person name="Koreny L."/>
            <person name="Kroth P.G."/>
            <person name="Liu Y."/>
            <person name="Malik S.B."/>
            <person name="Maier U.G."/>
            <person name="McRose D."/>
            <person name="Mock T."/>
            <person name="Neilson J.A."/>
            <person name="Onodera N.T."/>
            <person name="Poole A.M."/>
            <person name="Pritham E.J."/>
            <person name="Richards T.A."/>
            <person name="Rocap G."/>
            <person name="Roy S.W."/>
            <person name="Sarai C."/>
            <person name="Schaack S."/>
            <person name="Shirato S."/>
            <person name="Slamovits C.H."/>
            <person name="Spencer D.F."/>
            <person name="Suzuki S."/>
            <person name="Worden A.Z."/>
            <person name="Zauner S."/>
            <person name="Barry K."/>
            <person name="Bell C."/>
            <person name="Bharti A.K."/>
            <person name="Crow J.A."/>
            <person name="Grimwood J."/>
            <person name="Kramer R."/>
            <person name="Lindquist E."/>
            <person name="Lucas S."/>
            <person name="Salamov A."/>
            <person name="McFadden G.I."/>
            <person name="Lane C.E."/>
            <person name="Keeling P.J."/>
            <person name="Gray M.W."/>
            <person name="Grigoriev I.V."/>
            <person name="Archibald J.M."/>
        </authorList>
    </citation>
    <scope>NUCLEOTIDE SEQUENCE</scope>
    <source>
        <strain evidence="10 12">CCMP2712</strain>
    </source>
</reference>
<evidence type="ECO:0000256" key="3">
    <source>
        <dbReference type="ARBA" id="ARBA00022448"/>
    </source>
</evidence>
<keyword evidence="3 9" id="KW-0813">Transport</keyword>
<dbReference type="AlphaFoldDB" id="L1IPD8"/>
<sequence>MIPGIGGIGAWVIVHPFNTVAVRMNLATASGKERRQDLVILDDGAMSLYKGLSAGVMRQVFYATSRLGLFDVMRDALAKYREIDVWSRLAVGVASGACAAVVSCPAEVSLVRMSNDSALPPELRRNYKSVVDAAVRIAREEGIFAYWRGCMPFVNRAMLVGACQVGTYDQLKSTFNQLGVTGKFSNVFCASMTSGLFYASVTMPFETAKNRMASQRPDPVTKLLPYRSTVQTIGTIAKTEGVLSLWNGFWPYYLRCGGHTVFCFIIVEQLKSLYLSR</sequence>
<dbReference type="InterPro" id="IPR050391">
    <property type="entry name" value="Mito_Metabolite_Transporter"/>
</dbReference>
<dbReference type="OrthoDB" id="756301at2759"/>
<dbReference type="KEGG" id="gtt:GUITHDRAFT_77466"/>
<comment type="subcellular location">
    <subcellularLocation>
        <location evidence="1">Membrane</location>
        <topology evidence="1">Multi-pass membrane protein</topology>
    </subcellularLocation>
</comment>
<evidence type="ECO:0000313" key="10">
    <source>
        <dbReference type="EMBL" id="EKX38128.1"/>
    </source>
</evidence>
<dbReference type="GO" id="GO:0016020">
    <property type="term" value="C:membrane"/>
    <property type="evidence" value="ECO:0007669"/>
    <property type="project" value="UniProtKB-SubCell"/>
</dbReference>
<evidence type="ECO:0000256" key="2">
    <source>
        <dbReference type="ARBA" id="ARBA00006375"/>
    </source>
</evidence>
<feature type="repeat" description="Solcar" evidence="8">
    <location>
        <begin position="182"/>
        <end position="273"/>
    </location>
</feature>
<dbReference type="Pfam" id="PF00153">
    <property type="entry name" value="Mito_carr"/>
    <property type="match status" value="3"/>
</dbReference>
<dbReference type="PaxDb" id="55529-EKX38128"/>
<evidence type="ECO:0000256" key="6">
    <source>
        <dbReference type="ARBA" id="ARBA00022989"/>
    </source>
</evidence>
<keyword evidence="12" id="KW-1185">Reference proteome</keyword>
<dbReference type="PANTHER" id="PTHR45618">
    <property type="entry name" value="MITOCHONDRIAL DICARBOXYLATE CARRIER-RELATED"/>
    <property type="match status" value="1"/>
</dbReference>
<dbReference type="RefSeq" id="XP_005825108.1">
    <property type="nucleotide sequence ID" value="XM_005825051.1"/>
</dbReference>
<dbReference type="Gene3D" id="1.50.40.10">
    <property type="entry name" value="Mitochondrial carrier domain"/>
    <property type="match status" value="1"/>
</dbReference>
<dbReference type="GeneID" id="17294870"/>
<dbReference type="OMA" id="VWSNIIC"/>
<evidence type="ECO:0000256" key="7">
    <source>
        <dbReference type="ARBA" id="ARBA00023136"/>
    </source>
</evidence>
<dbReference type="EMBL" id="JH993051">
    <property type="protein sequence ID" value="EKX38128.1"/>
    <property type="molecule type" value="Genomic_DNA"/>
</dbReference>
<organism evidence="10">
    <name type="scientific">Guillardia theta (strain CCMP2712)</name>
    <name type="common">Cryptophyte</name>
    <dbReference type="NCBI Taxonomy" id="905079"/>
    <lineage>
        <taxon>Eukaryota</taxon>
        <taxon>Cryptophyceae</taxon>
        <taxon>Pyrenomonadales</taxon>
        <taxon>Geminigeraceae</taxon>
        <taxon>Guillardia</taxon>
    </lineage>
</organism>
<keyword evidence="5" id="KW-0677">Repeat</keyword>
<keyword evidence="4 8" id="KW-0812">Transmembrane</keyword>
<dbReference type="Proteomes" id="UP000011087">
    <property type="component" value="Unassembled WGS sequence"/>
</dbReference>
<comment type="similarity">
    <text evidence="2 9">Belongs to the mitochondrial carrier (TC 2.A.29) family.</text>
</comment>
<gene>
    <name evidence="10" type="ORF">GUITHDRAFT_77466</name>
</gene>
<dbReference type="InterPro" id="IPR023395">
    <property type="entry name" value="MCP_dom_sf"/>
</dbReference>
<evidence type="ECO:0000313" key="11">
    <source>
        <dbReference type="EnsemblProtists" id="EKX38128"/>
    </source>
</evidence>
<proteinExistence type="inferred from homology"/>